<dbReference type="RefSeq" id="WP_006971187.1">
    <property type="nucleotide sequence ID" value="NZ_ABCS01000017.1"/>
</dbReference>
<evidence type="ECO:0000256" key="2">
    <source>
        <dbReference type="SAM" id="SignalP"/>
    </source>
</evidence>
<dbReference type="STRING" id="391625.PPSIR1_16665"/>
<comment type="caution">
    <text evidence="3">The sequence shown here is derived from an EMBL/GenBank/DDBJ whole genome shotgun (WGS) entry which is preliminary data.</text>
</comment>
<name>A6G388_9BACT</name>
<feature type="compositionally biased region" description="Acidic residues" evidence="1">
    <location>
        <begin position="33"/>
        <end position="55"/>
    </location>
</feature>
<dbReference type="InterPro" id="IPR025921">
    <property type="entry name" value="HmuY"/>
</dbReference>
<evidence type="ECO:0000256" key="1">
    <source>
        <dbReference type="SAM" id="MobiDB-lite"/>
    </source>
</evidence>
<feature type="chain" id="PRO_5002697481" evidence="2">
    <location>
        <begin position="29"/>
        <end position="215"/>
    </location>
</feature>
<sequence>MNLRDHRLATLLATLLATCLTLASTACAEDIGFDDEAGTGEGTEGEDEGADEGGAEDPVTHTQEPPYTRTVVDATDESAWIYLDLDAVETVDEDGPWDVAFLRFNVALNGGVSGSGGVEAAIVEGIELEDYAALEPDAAFITDEPEVEEDDNDDPEYAFGGWYDYDFMTHVLSPKLQVYVVRSTEGALFAVQIDDYYSEAGTSGYMDFRWLAVEG</sequence>
<keyword evidence="2" id="KW-0732">Signal</keyword>
<reference evidence="3 4" key="1">
    <citation type="submission" date="2007-06" db="EMBL/GenBank/DDBJ databases">
        <authorList>
            <person name="Shimkets L."/>
            <person name="Ferriera S."/>
            <person name="Johnson J."/>
            <person name="Kravitz S."/>
            <person name="Beeson K."/>
            <person name="Sutton G."/>
            <person name="Rogers Y.-H."/>
            <person name="Friedman R."/>
            <person name="Frazier M."/>
            <person name="Venter J.C."/>
        </authorList>
    </citation>
    <scope>NUCLEOTIDE SEQUENCE [LARGE SCALE GENOMIC DNA]</scope>
    <source>
        <strain evidence="3 4">SIR-1</strain>
    </source>
</reference>
<protein>
    <submittedName>
        <fullName evidence="3">Putative lipoprotein</fullName>
    </submittedName>
</protein>
<evidence type="ECO:0000313" key="4">
    <source>
        <dbReference type="Proteomes" id="UP000005801"/>
    </source>
</evidence>
<keyword evidence="4" id="KW-1185">Reference proteome</keyword>
<feature type="region of interest" description="Disordered" evidence="1">
    <location>
        <begin position="33"/>
        <end position="68"/>
    </location>
</feature>
<dbReference type="OrthoDB" id="5510929at2"/>
<evidence type="ECO:0000313" key="3">
    <source>
        <dbReference type="EMBL" id="EDM79713.1"/>
    </source>
</evidence>
<organism evidence="3 4">
    <name type="scientific">Plesiocystis pacifica SIR-1</name>
    <dbReference type="NCBI Taxonomy" id="391625"/>
    <lineage>
        <taxon>Bacteria</taxon>
        <taxon>Pseudomonadati</taxon>
        <taxon>Myxococcota</taxon>
        <taxon>Polyangia</taxon>
        <taxon>Nannocystales</taxon>
        <taxon>Nannocystaceae</taxon>
        <taxon>Plesiocystis</taxon>
    </lineage>
</organism>
<dbReference type="EMBL" id="ABCS01000017">
    <property type="protein sequence ID" value="EDM79713.1"/>
    <property type="molecule type" value="Genomic_DNA"/>
</dbReference>
<accession>A6G388</accession>
<keyword evidence="3" id="KW-0449">Lipoprotein</keyword>
<feature type="signal peptide" evidence="2">
    <location>
        <begin position="1"/>
        <end position="28"/>
    </location>
</feature>
<dbReference type="PROSITE" id="PS51257">
    <property type="entry name" value="PROKAR_LIPOPROTEIN"/>
    <property type="match status" value="1"/>
</dbReference>
<dbReference type="Proteomes" id="UP000005801">
    <property type="component" value="Unassembled WGS sequence"/>
</dbReference>
<dbReference type="Pfam" id="PF14064">
    <property type="entry name" value="HmuY"/>
    <property type="match status" value="1"/>
</dbReference>
<dbReference type="CDD" id="cd12105">
    <property type="entry name" value="HmuY"/>
    <property type="match status" value="1"/>
</dbReference>
<proteinExistence type="predicted"/>
<dbReference type="AlphaFoldDB" id="A6G388"/>
<gene>
    <name evidence="3" type="ORF">PPSIR1_16665</name>
</gene>
<dbReference type="eggNOG" id="ENOG503304P">
    <property type="taxonomic scope" value="Bacteria"/>
</dbReference>